<proteinExistence type="inferred from homology"/>
<feature type="transmembrane region" description="Helical" evidence="7">
    <location>
        <begin position="213"/>
        <end position="233"/>
    </location>
</feature>
<dbReference type="GO" id="GO:0016020">
    <property type="term" value="C:membrane"/>
    <property type="evidence" value="ECO:0007669"/>
    <property type="project" value="UniProtKB-SubCell"/>
</dbReference>
<evidence type="ECO:0000256" key="6">
    <source>
        <dbReference type="SAM" id="MobiDB-lite"/>
    </source>
</evidence>
<feature type="transmembrane region" description="Helical" evidence="7">
    <location>
        <begin position="304"/>
        <end position="326"/>
    </location>
</feature>
<organism evidence="9 10">
    <name type="scientific">Pandoraea morbifera</name>
    <dbReference type="NCBI Taxonomy" id="2508300"/>
    <lineage>
        <taxon>Bacteria</taxon>
        <taxon>Pseudomonadati</taxon>
        <taxon>Pseudomonadota</taxon>
        <taxon>Betaproteobacteria</taxon>
        <taxon>Burkholderiales</taxon>
        <taxon>Burkholderiaceae</taxon>
        <taxon>Pandoraea</taxon>
    </lineage>
</organism>
<protein>
    <submittedName>
        <fullName evidence="9">EamA/RhaT family transporter</fullName>
    </submittedName>
</protein>
<dbReference type="PANTHER" id="PTHR32322:SF2">
    <property type="entry name" value="EAMA DOMAIN-CONTAINING PROTEIN"/>
    <property type="match status" value="1"/>
</dbReference>
<feature type="transmembrane region" description="Helical" evidence="7">
    <location>
        <begin position="332"/>
        <end position="354"/>
    </location>
</feature>
<feature type="transmembrane region" description="Helical" evidence="7">
    <location>
        <begin position="130"/>
        <end position="149"/>
    </location>
</feature>
<dbReference type="InterPro" id="IPR037185">
    <property type="entry name" value="EmrE-like"/>
</dbReference>
<dbReference type="PANTHER" id="PTHR32322">
    <property type="entry name" value="INNER MEMBRANE TRANSPORTER"/>
    <property type="match status" value="1"/>
</dbReference>
<feature type="transmembrane region" description="Helical" evidence="7">
    <location>
        <begin position="274"/>
        <end position="292"/>
    </location>
</feature>
<keyword evidence="10" id="KW-1185">Reference proteome</keyword>
<feature type="domain" description="EamA" evidence="8">
    <location>
        <begin position="71"/>
        <end position="202"/>
    </location>
</feature>
<name>A0A5E4T7W5_9BURK</name>
<evidence type="ECO:0000259" key="8">
    <source>
        <dbReference type="Pfam" id="PF00892"/>
    </source>
</evidence>
<evidence type="ECO:0000256" key="3">
    <source>
        <dbReference type="ARBA" id="ARBA00022692"/>
    </source>
</evidence>
<reference evidence="9 10" key="1">
    <citation type="submission" date="2019-08" db="EMBL/GenBank/DDBJ databases">
        <authorList>
            <person name="Peeters C."/>
        </authorList>
    </citation>
    <scope>NUCLEOTIDE SEQUENCE [LARGE SCALE GENOMIC DNA]</scope>
    <source>
        <strain evidence="9 10">LMG 31116</strain>
    </source>
</reference>
<evidence type="ECO:0000313" key="9">
    <source>
        <dbReference type="EMBL" id="VVD82169.1"/>
    </source>
</evidence>
<feature type="region of interest" description="Disordered" evidence="6">
    <location>
        <begin position="36"/>
        <end position="65"/>
    </location>
</feature>
<evidence type="ECO:0000256" key="7">
    <source>
        <dbReference type="SAM" id="Phobius"/>
    </source>
</evidence>
<comment type="similarity">
    <text evidence="2">Belongs to the EamA transporter family.</text>
</comment>
<feature type="transmembrane region" description="Helical" evidence="7">
    <location>
        <begin position="245"/>
        <end position="262"/>
    </location>
</feature>
<evidence type="ECO:0000256" key="4">
    <source>
        <dbReference type="ARBA" id="ARBA00022989"/>
    </source>
</evidence>
<comment type="subcellular location">
    <subcellularLocation>
        <location evidence="1">Membrane</location>
        <topology evidence="1">Multi-pass membrane protein</topology>
    </subcellularLocation>
</comment>
<dbReference type="AlphaFoldDB" id="A0A5E4T7W5"/>
<gene>
    <name evidence="9" type="ORF">PMO31116_01156</name>
</gene>
<feature type="transmembrane region" description="Helical" evidence="7">
    <location>
        <begin position="155"/>
        <end position="179"/>
    </location>
</feature>
<feature type="transmembrane region" description="Helical" evidence="7">
    <location>
        <begin position="71"/>
        <end position="91"/>
    </location>
</feature>
<feature type="transmembrane region" description="Helical" evidence="7">
    <location>
        <begin position="186"/>
        <end position="207"/>
    </location>
</feature>
<feature type="transmembrane region" description="Helical" evidence="7">
    <location>
        <begin position="97"/>
        <end position="118"/>
    </location>
</feature>
<dbReference type="Pfam" id="PF00892">
    <property type="entry name" value="EamA"/>
    <property type="match status" value="2"/>
</dbReference>
<dbReference type="Proteomes" id="UP000368474">
    <property type="component" value="Unassembled WGS sequence"/>
</dbReference>
<evidence type="ECO:0000313" key="10">
    <source>
        <dbReference type="Proteomes" id="UP000368474"/>
    </source>
</evidence>
<evidence type="ECO:0000256" key="2">
    <source>
        <dbReference type="ARBA" id="ARBA00007362"/>
    </source>
</evidence>
<keyword evidence="3 7" id="KW-0812">Transmembrane</keyword>
<sequence length="358" mass="38519">MFRFSHSGCHAGYVNRIHNKTRNNLSENHPIARQNRRSPYLMPPRASSPAPVSCPPQNDAPSRRAQTDERLGRLLMIAAMVISGTIGYFVLMSGQPALNVVFFRCLIGAASLCAWCAWRGYWRGLRMARWQIVNVTLGAITLVSNWYFLFTAYRLTSVGITTVVYNVQPFLLVLAGVVVTRERPSMATLGCLGVAFAGLVILAEPGGAHGEGYLLGVASALAAASLYAATTLFTKKLAGTIRPEIIAALHMVIGAVVFVWMADFGHLPSAPREIGAIVTLGLFHTTFMYLLLYGAFQKASTSSLAVFGFVYPVVAVAVDFLAFGIVLHPTQWLGGLMILLAAGGYARGLGAPVARKGV</sequence>
<evidence type="ECO:0000256" key="5">
    <source>
        <dbReference type="ARBA" id="ARBA00023136"/>
    </source>
</evidence>
<dbReference type="SUPFAM" id="SSF103481">
    <property type="entry name" value="Multidrug resistance efflux transporter EmrE"/>
    <property type="match status" value="2"/>
</dbReference>
<dbReference type="InterPro" id="IPR050638">
    <property type="entry name" value="AA-Vitamin_Transporters"/>
</dbReference>
<evidence type="ECO:0000256" key="1">
    <source>
        <dbReference type="ARBA" id="ARBA00004141"/>
    </source>
</evidence>
<keyword evidence="5 7" id="KW-0472">Membrane</keyword>
<dbReference type="EMBL" id="CABPSD010000002">
    <property type="protein sequence ID" value="VVD82169.1"/>
    <property type="molecule type" value="Genomic_DNA"/>
</dbReference>
<feature type="domain" description="EamA" evidence="8">
    <location>
        <begin position="215"/>
        <end position="342"/>
    </location>
</feature>
<accession>A0A5E4T7W5</accession>
<dbReference type="InterPro" id="IPR000620">
    <property type="entry name" value="EamA_dom"/>
</dbReference>
<keyword evidence="4 7" id="KW-1133">Transmembrane helix</keyword>